<sequence length="199" mass="22752">MASEDHKKLSMEEYDALPQEQRDAYDKKQAAREAAEQAALPYKWSQTLESVQLSVQVPEGTKGKELNVVIKKNGLKFGLKGKDAIIDGELPKPIKEEDSMWSLEDNKLVTIHLEKLSKNEWWPHVLTKDPKIDTTKIVPENSSLSDLPSEERAMVEKMMWDQRQKEMGKPTSEELKGMEAMAKLQQANPDVDWSKVKFN</sequence>
<dbReference type="RefSeq" id="XP_013242218.1">
    <property type="nucleotide sequence ID" value="XM_013386764.1"/>
</dbReference>
<dbReference type="Pfam" id="PF04969">
    <property type="entry name" value="CS"/>
    <property type="match status" value="1"/>
</dbReference>
<dbReference type="SUPFAM" id="SSF49764">
    <property type="entry name" value="HSP20-like chaperones"/>
    <property type="match status" value="1"/>
</dbReference>
<dbReference type="STRING" id="1037660.A0A066VNE1"/>
<dbReference type="OrthoDB" id="416217at2759"/>
<accession>A0A066VNE1</accession>
<keyword evidence="8" id="KW-1185">Reference proteome</keyword>
<dbReference type="InterPro" id="IPR037898">
    <property type="entry name" value="NudC_fam"/>
</dbReference>
<feature type="compositionally biased region" description="Basic and acidic residues" evidence="5">
    <location>
        <begin position="1"/>
        <end position="11"/>
    </location>
</feature>
<dbReference type="InterPro" id="IPR007052">
    <property type="entry name" value="CS_dom"/>
</dbReference>
<evidence type="ECO:0000259" key="6">
    <source>
        <dbReference type="PROSITE" id="PS51203"/>
    </source>
</evidence>
<dbReference type="GeneID" id="25264746"/>
<dbReference type="FunFam" id="2.60.40.790:FF:000001">
    <property type="entry name" value="Nuclear migration protein nudC"/>
    <property type="match status" value="1"/>
</dbReference>
<dbReference type="PANTHER" id="PTHR12356">
    <property type="entry name" value="NUCLEAR MOVEMENT PROTEIN NUDC"/>
    <property type="match status" value="1"/>
</dbReference>
<dbReference type="GO" id="GO:0006457">
    <property type="term" value="P:protein folding"/>
    <property type="evidence" value="ECO:0007669"/>
    <property type="project" value="TreeGrafter"/>
</dbReference>
<evidence type="ECO:0000256" key="2">
    <source>
        <dbReference type="ARBA" id="ARBA00022490"/>
    </source>
</evidence>
<feature type="compositionally biased region" description="Basic and acidic residues" evidence="5">
    <location>
        <begin position="20"/>
        <end position="32"/>
    </location>
</feature>
<evidence type="ECO:0000256" key="4">
    <source>
        <dbReference type="ARBA" id="ARBA00068398"/>
    </source>
</evidence>
<comment type="function">
    <text evidence="3">Required for nuclear movement. May interact between microtubules and nuclei and/or may be involved in the generation of force used to move nuclei during interphase.</text>
</comment>
<reference evidence="7 8" key="1">
    <citation type="submission" date="2014-05" db="EMBL/GenBank/DDBJ databases">
        <title>Draft genome sequence of a rare smut relative, Tilletiaria anomala UBC 951.</title>
        <authorList>
            <consortium name="DOE Joint Genome Institute"/>
            <person name="Toome M."/>
            <person name="Kuo A."/>
            <person name="Henrissat B."/>
            <person name="Lipzen A."/>
            <person name="Tritt A."/>
            <person name="Yoshinaga Y."/>
            <person name="Zane M."/>
            <person name="Barry K."/>
            <person name="Grigoriev I.V."/>
            <person name="Spatafora J.W."/>
            <person name="Aimea M.C."/>
        </authorList>
    </citation>
    <scope>NUCLEOTIDE SEQUENCE [LARGE SCALE GENOMIC DNA]</scope>
    <source>
        <strain evidence="7 8">UBC 951</strain>
    </source>
</reference>
<dbReference type="EMBL" id="JMSN01000065">
    <property type="protein sequence ID" value="KDN42981.1"/>
    <property type="molecule type" value="Genomic_DNA"/>
</dbReference>
<dbReference type="OMA" id="RQKEMGG"/>
<dbReference type="GO" id="GO:0051082">
    <property type="term" value="F:unfolded protein binding"/>
    <property type="evidence" value="ECO:0007669"/>
    <property type="project" value="TreeGrafter"/>
</dbReference>
<feature type="region of interest" description="Disordered" evidence="5">
    <location>
        <begin position="1"/>
        <end position="32"/>
    </location>
</feature>
<proteinExistence type="predicted"/>
<dbReference type="PANTHER" id="PTHR12356:SF3">
    <property type="entry name" value="NUCLEAR MIGRATION PROTEIN NUDC"/>
    <property type="match status" value="1"/>
</dbReference>
<keyword evidence="2" id="KW-0963">Cytoplasm</keyword>
<comment type="subcellular location">
    <subcellularLocation>
        <location evidence="1">Cytoplasm</location>
    </subcellularLocation>
</comment>
<dbReference type="HOGENOM" id="CLU_047332_2_0_1"/>
<dbReference type="InParanoid" id="A0A066VNE1"/>
<feature type="domain" description="CS" evidence="6">
    <location>
        <begin position="37"/>
        <end position="126"/>
    </location>
</feature>
<dbReference type="AlphaFoldDB" id="A0A066VNE1"/>
<gene>
    <name evidence="7" type="ORF">K437DRAFT_257646</name>
</gene>
<dbReference type="PROSITE" id="PS51203">
    <property type="entry name" value="CS"/>
    <property type="match status" value="1"/>
</dbReference>
<dbReference type="InterPro" id="IPR008978">
    <property type="entry name" value="HSP20-like_chaperone"/>
</dbReference>
<dbReference type="Proteomes" id="UP000027361">
    <property type="component" value="Unassembled WGS sequence"/>
</dbReference>
<organism evidence="7 8">
    <name type="scientific">Tilletiaria anomala (strain ATCC 24038 / CBS 436.72 / UBC 951)</name>
    <dbReference type="NCBI Taxonomy" id="1037660"/>
    <lineage>
        <taxon>Eukaryota</taxon>
        <taxon>Fungi</taxon>
        <taxon>Dikarya</taxon>
        <taxon>Basidiomycota</taxon>
        <taxon>Ustilaginomycotina</taxon>
        <taxon>Exobasidiomycetes</taxon>
        <taxon>Georgefischeriales</taxon>
        <taxon>Tilletiariaceae</taxon>
        <taxon>Tilletiaria</taxon>
    </lineage>
</organism>
<comment type="caution">
    <text evidence="7">The sequence shown here is derived from an EMBL/GenBank/DDBJ whole genome shotgun (WGS) entry which is preliminary data.</text>
</comment>
<dbReference type="FunCoup" id="A0A066VNE1">
    <property type="interactions" value="517"/>
</dbReference>
<name>A0A066VNE1_TILAU</name>
<protein>
    <recommendedName>
        <fullName evidence="4">Nuclear movement protein nudC</fullName>
    </recommendedName>
</protein>
<evidence type="ECO:0000313" key="7">
    <source>
        <dbReference type="EMBL" id="KDN42981.1"/>
    </source>
</evidence>
<evidence type="ECO:0000256" key="5">
    <source>
        <dbReference type="SAM" id="MobiDB-lite"/>
    </source>
</evidence>
<evidence type="ECO:0000256" key="3">
    <source>
        <dbReference type="ARBA" id="ARBA00059400"/>
    </source>
</evidence>
<dbReference type="CDD" id="cd06467">
    <property type="entry name" value="p23_NUDC_like"/>
    <property type="match status" value="1"/>
</dbReference>
<evidence type="ECO:0000313" key="8">
    <source>
        <dbReference type="Proteomes" id="UP000027361"/>
    </source>
</evidence>
<dbReference type="Gene3D" id="2.60.40.790">
    <property type="match status" value="1"/>
</dbReference>
<dbReference type="GO" id="GO:0005737">
    <property type="term" value="C:cytoplasm"/>
    <property type="evidence" value="ECO:0007669"/>
    <property type="project" value="UniProtKB-SubCell"/>
</dbReference>
<evidence type="ECO:0000256" key="1">
    <source>
        <dbReference type="ARBA" id="ARBA00004496"/>
    </source>
</evidence>